<dbReference type="GO" id="GO:0110032">
    <property type="term" value="P:positive regulation of G2/MI transition of meiotic cell cycle"/>
    <property type="evidence" value="ECO:0007669"/>
    <property type="project" value="TreeGrafter"/>
</dbReference>
<dbReference type="AlphaFoldDB" id="A0AAJ6CH62"/>
<feature type="region of interest" description="Disordered" evidence="11">
    <location>
        <begin position="26"/>
        <end position="75"/>
    </location>
</feature>
<reference evidence="13 14" key="1">
    <citation type="submission" date="2023-03" db="EMBL/GenBank/DDBJ databases">
        <title>Mating type loci evolution in Malassezia.</title>
        <authorList>
            <person name="Coelho M.A."/>
        </authorList>
    </citation>
    <scope>NUCLEOTIDE SEQUENCE [LARGE SCALE GENOMIC DNA]</scope>
    <source>
        <strain evidence="13 14">CBS 9725</strain>
    </source>
</reference>
<dbReference type="Pfam" id="PF00581">
    <property type="entry name" value="Rhodanese"/>
    <property type="match status" value="1"/>
</dbReference>
<evidence type="ECO:0000259" key="12">
    <source>
        <dbReference type="PROSITE" id="PS50206"/>
    </source>
</evidence>
<feature type="domain" description="Rhodanese" evidence="12">
    <location>
        <begin position="487"/>
        <end position="612"/>
    </location>
</feature>
<name>A0AAJ6CH62_9BASI</name>
<dbReference type="InterPro" id="IPR001763">
    <property type="entry name" value="Rhodanese-like_dom"/>
</dbReference>
<keyword evidence="3 10" id="KW-0132">Cell division</keyword>
<comment type="catalytic activity">
    <reaction evidence="8 10">
        <text>O-phospho-L-tyrosyl-[protein] + H2O = L-tyrosyl-[protein] + phosphate</text>
        <dbReference type="Rhea" id="RHEA:10684"/>
        <dbReference type="Rhea" id="RHEA-COMP:10136"/>
        <dbReference type="Rhea" id="RHEA-COMP:20101"/>
        <dbReference type="ChEBI" id="CHEBI:15377"/>
        <dbReference type="ChEBI" id="CHEBI:43474"/>
        <dbReference type="ChEBI" id="CHEBI:46858"/>
        <dbReference type="ChEBI" id="CHEBI:61978"/>
        <dbReference type="EC" id="3.1.3.48"/>
    </reaction>
</comment>
<dbReference type="EC" id="3.1.3.48" evidence="2 10"/>
<evidence type="ECO:0000256" key="1">
    <source>
        <dbReference type="ARBA" id="ARBA00011065"/>
    </source>
</evidence>
<dbReference type="PANTHER" id="PTHR10828">
    <property type="entry name" value="M-PHASE INDUCER PHOSPHATASE DUAL SPECIFICITY PHOSPHATASE CDC25"/>
    <property type="match status" value="1"/>
</dbReference>
<dbReference type="GO" id="GO:0005737">
    <property type="term" value="C:cytoplasm"/>
    <property type="evidence" value="ECO:0007669"/>
    <property type="project" value="TreeGrafter"/>
</dbReference>
<proteinExistence type="inferred from homology"/>
<feature type="compositionally biased region" description="Polar residues" evidence="11">
    <location>
        <begin position="237"/>
        <end position="253"/>
    </location>
</feature>
<evidence type="ECO:0000256" key="9">
    <source>
        <dbReference type="ARBA" id="ARBA00067190"/>
    </source>
</evidence>
<evidence type="ECO:0000256" key="2">
    <source>
        <dbReference type="ARBA" id="ARBA00013064"/>
    </source>
</evidence>
<dbReference type="GO" id="GO:0005634">
    <property type="term" value="C:nucleus"/>
    <property type="evidence" value="ECO:0007669"/>
    <property type="project" value="TreeGrafter"/>
</dbReference>
<evidence type="ECO:0000256" key="10">
    <source>
        <dbReference type="RuleBase" id="RU368028"/>
    </source>
</evidence>
<feature type="compositionally biased region" description="Polar residues" evidence="11">
    <location>
        <begin position="26"/>
        <end position="35"/>
    </location>
</feature>
<organism evidence="13 14">
    <name type="scientific">Malassezia yamatoensis</name>
    <dbReference type="NCBI Taxonomy" id="253288"/>
    <lineage>
        <taxon>Eukaryota</taxon>
        <taxon>Fungi</taxon>
        <taxon>Dikarya</taxon>
        <taxon>Basidiomycota</taxon>
        <taxon>Ustilaginomycotina</taxon>
        <taxon>Malasseziomycetes</taxon>
        <taxon>Malasseziales</taxon>
        <taxon>Malasseziaceae</taxon>
        <taxon>Malassezia</taxon>
    </lineage>
</organism>
<accession>A0AAJ6CH62</accession>
<keyword evidence="6 10" id="KW-0904">Protein phosphatase</keyword>
<dbReference type="FunFam" id="3.40.250.10:FF:000021">
    <property type="entry name" value="M-phase inducer phosphatase cdc-25.2"/>
    <property type="match status" value="1"/>
</dbReference>
<dbReference type="InterPro" id="IPR000751">
    <property type="entry name" value="MPI_Phosphatase"/>
</dbReference>
<feature type="region of interest" description="Disordered" evidence="11">
    <location>
        <begin position="350"/>
        <end position="369"/>
    </location>
</feature>
<comment type="similarity">
    <text evidence="1 10">Belongs to the MPI phosphatase family.</text>
</comment>
<evidence type="ECO:0000256" key="6">
    <source>
        <dbReference type="ARBA" id="ARBA00022912"/>
    </source>
</evidence>
<dbReference type="GO" id="GO:0000086">
    <property type="term" value="P:G2/M transition of mitotic cell cycle"/>
    <property type="evidence" value="ECO:0007669"/>
    <property type="project" value="TreeGrafter"/>
</dbReference>
<dbReference type="InterPro" id="IPR036873">
    <property type="entry name" value="Rhodanese-like_dom_sf"/>
</dbReference>
<dbReference type="GO" id="GO:0010971">
    <property type="term" value="P:positive regulation of G2/M transition of mitotic cell cycle"/>
    <property type="evidence" value="ECO:0007669"/>
    <property type="project" value="TreeGrafter"/>
</dbReference>
<feature type="region of interest" description="Disordered" evidence="11">
    <location>
        <begin position="178"/>
        <end position="207"/>
    </location>
</feature>
<dbReference type="CDD" id="cd01530">
    <property type="entry name" value="Cdc25"/>
    <property type="match status" value="1"/>
</dbReference>
<feature type="region of interest" description="Disordered" evidence="11">
    <location>
        <begin position="230"/>
        <end position="270"/>
    </location>
</feature>
<keyword evidence="7 10" id="KW-0131">Cell cycle</keyword>
<feature type="compositionally biased region" description="Polar residues" evidence="11">
    <location>
        <begin position="112"/>
        <end position="127"/>
    </location>
</feature>
<protein>
    <recommendedName>
        <fullName evidence="9 10">M-phase inducer phosphatase</fullName>
        <ecNumber evidence="2 10">3.1.3.48</ecNumber>
    </recommendedName>
</protein>
<dbReference type="Proteomes" id="UP001219567">
    <property type="component" value="Chromosome 1"/>
</dbReference>
<dbReference type="EMBL" id="CP119943">
    <property type="protein sequence ID" value="WFC98443.1"/>
    <property type="molecule type" value="Genomic_DNA"/>
</dbReference>
<evidence type="ECO:0000256" key="4">
    <source>
        <dbReference type="ARBA" id="ARBA00022776"/>
    </source>
</evidence>
<sequence>MDEGQLMSSPAARDLPLFHELDHSFGSSMSISSADSPRKPLRSQGMAPSLDKLWEDPFAAPSTQGQRSAGERPAWDIAMRRDSIYTKSSPHAMEISSPAALQLMPTNDFSSSILNNESLPTTSNQACPQKDPNARPLFSRRLSDRTTHRSLPQLPLASELHPSNSQNEPPLKRRLSSLRRQHPPKAHIEFSSSNQDDCNRPALPRNDTELPQAATLHPHDLNMGKTQFEPSPLPACPTSTESADDSWTLSGPETSKRPCFAPATSDLPPSLSPQGMRDYFFNPTSPNACPPTTTGLQPSVFDMPCPIPESSPNSSHYPAVLADGLPDASGIFSQSNSPFKPLPQVLISEATRPNASPENPRRVSSPILDTESGADELEDSLMLGSSAPELNCGSPVRSTYRKSRAVGMDSQRARTLMEVATQSADKENESLRVSSNMIVGSSPAISGFGSYEMDSKTLPCFSVKSDGLMRVTSDTVSDLLQGKFNDRVSGFQIVDCRFEYEYEGGHIQGAKNLSTVEQVQQYFLTPGQGLHRERPLPHRTQSGTCNDLGDKRKFLLIFHCEFSWKRGPSMALALRSADRSMASDYPRCHFPDVYVLQGGYAEFFRTHPQLCCPQDYVTMDDPRFLRRRSEELIGFRKQFSRNRSFAYGDQHHAALTAIASRDNASTQFPPVMLTQSRTETNGSMPSFDRNPTSMFSPTTSHLPTTQPIANMAPVQERDTSFSSNPDSSFEVDASFSPCAAAIHRRPEPSNEICRTHAPPTLMHAFARRTLLRAETMPSVAHSMCVGEPNRPPS</sequence>
<keyword evidence="14" id="KW-1185">Reference proteome</keyword>
<keyword evidence="4 10" id="KW-0498">Mitosis</keyword>
<dbReference type="Gene3D" id="3.40.250.10">
    <property type="entry name" value="Rhodanese-like domain"/>
    <property type="match status" value="1"/>
</dbReference>
<comment type="function">
    <text evidence="10">Tyrosine protein phosphatase which functions as a dosage-dependent inducer of mitotic progression.</text>
</comment>
<dbReference type="PANTHER" id="PTHR10828:SF17">
    <property type="entry name" value="PROTEIN-TYROSINE-PHOSPHATASE"/>
    <property type="match status" value="1"/>
</dbReference>
<dbReference type="SUPFAM" id="SSF52821">
    <property type="entry name" value="Rhodanese/Cell cycle control phosphatase"/>
    <property type="match status" value="1"/>
</dbReference>
<evidence type="ECO:0000313" key="14">
    <source>
        <dbReference type="Proteomes" id="UP001219567"/>
    </source>
</evidence>
<keyword evidence="5 10" id="KW-0378">Hydrolase</keyword>
<evidence type="ECO:0000256" key="7">
    <source>
        <dbReference type="ARBA" id="ARBA00023306"/>
    </source>
</evidence>
<dbReference type="PRINTS" id="PR00716">
    <property type="entry name" value="MPIPHPHTASE"/>
</dbReference>
<evidence type="ECO:0000313" key="13">
    <source>
        <dbReference type="EMBL" id="WFC98443.1"/>
    </source>
</evidence>
<gene>
    <name evidence="13" type="primary">MIH1</name>
    <name evidence="13" type="ORF">MYAM1_001170</name>
</gene>
<evidence type="ECO:0000256" key="8">
    <source>
        <dbReference type="ARBA" id="ARBA00051722"/>
    </source>
</evidence>
<dbReference type="GO" id="GO:0051301">
    <property type="term" value="P:cell division"/>
    <property type="evidence" value="ECO:0007669"/>
    <property type="project" value="UniProtKB-UniRule"/>
</dbReference>
<evidence type="ECO:0000256" key="11">
    <source>
        <dbReference type="SAM" id="MobiDB-lite"/>
    </source>
</evidence>
<dbReference type="PROSITE" id="PS50206">
    <property type="entry name" value="RHODANESE_3"/>
    <property type="match status" value="1"/>
</dbReference>
<dbReference type="GO" id="GO:0004725">
    <property type="term" value="F:protein tyrosine phosphatase activity"/>
    <property type="evidence" value="ECO:0007669"/>
    <property type="project" value="UniProtKB-UniRule"/>
</dbReference>
<evidence type="ECO:0000256" key="3">
    <source>
        <dbReference type="ARBA" id="ARBA00022618"/>
    </source>
</evidence>
<evidence type="ECO:0000256" key="5">
    <source>
        <dbReference type="ARBA" id="ARBA00022801"/>
    </source>
</evidence>
<feature type="region of interest" description="Disordered" evidence="11">
    <location>
        <begin position="112"/>
        <end position="136"/>
    </location>
</feature>
<dbReference type="SMART" id="SM00450">
    <property type="entry name" value="RHOD"/>
    <property type="match status" value="1"/>
</dbReference>